<feature type="region of interest" description="Disordered" evidence="5">
    <location>
        <begin position="1"/>
        <end position="22"/>
    </location>
</feature>
<dbReference type="PATRIC" id="fig|1300342.3.peg.519"/>
<dbReference type="PROSITE" id="PS51635">
    <property type="entry name" value="PNPLA"/>
    <property type="match status" value="1"/>
</dbReference>
<name>A0A167GHM6_9GAMM</name>
<evidence type="ECO:0000256" key="4">
    <source>
        <dbReference type="PROSITE-ProRule" id="PRU01161"/>
    </source>
</evidence>
<evidence type="ECO:0000256" key="1">
    <source>
        <dbReference type="ARBA" id="ARBA00022801"/>
    </source>
</evidence>
<dbReference type="InterPro" id="IPR016035">
    <property type="entry name" value="Acyl_Trfase/lysoPLipase"/>
</dbReference>
<dbReference type="RefSeq" id="WP_083965313.1">
    <property type="nucleotide sequence ID" value="NZ_CP015249.1"/>
</dbReference>
<feature type="short sequence motif" description="DGA/G" evidence="4">
    <location>
        <begin position="259"/>
        <end position="261"/>
    </location>
</feature>
<evidence type="ECO:0000256" key="2">
    <source>
        <dbReference type="ARBA" id="ARBA00022963"/>
    </source>
</evidence>
<dbReference type="PANTHER" id="PTHR14226:SF57">
    <property type="entry name" value="BLR7027 PROTEIN"/>
    <property type="match status" value="1"/>
</dbReference>
<dbReference type="InterPro" id="IPR050301">
    <property type="entry name" value="NTE"/>
</dbReference>
<dbReference type="SUPFAM" id="SSF52151">
    <property type="entry name" value="FabD/lysophospholipase-like"/>
    <property type="match status" value="1"/>
</dbReference>
<keyword evidence="1 4" id="KW-0378">Hydrolase</keyword>
<dbReference type="PANTHER" id="PTHR14226">
    <property type="entry name" value="NEUROPATHY TARGET ESTERASE/SWISS CHEESE D.MELANOGASTER"/>
    <property type="match status" value="1"/>
</dbReference>
<organism evidence="7 8">
    <name type="scientific">Dokdonella koreensis DS-123</name>
    <dbReference type="NCBI Taxonomy" id="1300342"/>
    <lineage>
        <taxon>Bacteria</taxon>
        <taxon>Pseudomonadati</taxon>
        <taxon>Pseudomonadota</taxon>
        <taxon>Gammaproteobacteria</taxon>
        <taxon>Lysobacterales</taxon>
        <taxon>Rhodanobacteraceae</taxon>
        <taxon>Dokdonella</taxon>
    </lineage>
</organism>
<dbReference type="Pfam" id="PF01734">
    <property type="entry name" value="Patatin"/>
    <property type="match status" value="1"/>
</dbReference>
<proteinExistence type="predicted"/>
<sequence length="432" mass="47210">MNTPGRRSRPRRRAEAAAPAPSLRAGATPAEIAAGCYEKIALVLQGGGALGGYQAGVYEALHGAGLRPDWFAGVSIGAINAAILAGNEEGVRVERLRTFWDTISRPAGPFGGSLPWLNQLVEALPLGAGTAGTPFGTAFDEARLAWLGAASAVGALLQGQQGFFQSRTLSPFLFRDGSAAATSFYDVAPLKQTLERLVDFDRINSGATRLSVGAVNVRTGNVVYFDSRQTVLRAEHIMASGALPPAFPAVEIDGEHYWDGGVVSNTPLQYVLSDLPRADTLALQVDLWSASGTLPQTVFDVLERQKDIQYSSRTRLGTDTMARLQKLRAALRELIDRAGADALPAATMEHLQPWICDRVYNIIHLIYRAKPHEEQYKDYAFGPIAMRDHWQSGFDDMCRTLAHAEYFVPPSREQTVVTHDVHRDEFVPRRRR</sequence>
<evidence type="ECO:0000256" key="5">
    <source>
        <dbReference type="SAM" id="MobiDB-lite"/>
    </source>
</evidence>
<protein>
    <submittedName>
        <fullName evidence="7">Patatin</fullName>
    </submittedName>
</protein>
<accession>A0A167GHM6</accession>
<feature type="active site" description="Proton acceptor" evidence="4">
    <location>
        <position position="259"/>
    </location>
</feature>
<dbReference type="GO" id="GO:0016787">
    <property type="term" value="F:hydrolase activity"/>
    <property type="evidence" value="ECO:0007669"/>
    <property type="project" value="UniProtKB-UniRule"/>
</dbReference>
<feature type="short sequence motif" description="GXGXXG" evidence="4">
    <location>
        <begin position="46"/>
        <end position="51"/>
    </location>
</feature>
<dbReference type="AlphaFoldDB" id="A0A167GHM6"/>
<evidence type="ECO:0000313" key="8">
    <source>
        <dbReference type="Proteomes" id="UP000076830"/>
    </source>
</evidence>
<feature type="active site" description="Nucleophile" evidence="4">
    <location>
        <position position="75"/>
    </location>
</feature>
<evidence type="ECO:0000259" key="6">
    <source>
        <dbReference type="PROSITE" id="PS51635"/>
    </source>
</evidence>
<dbReference type="InterPro" id="IPR021095">
    <property type="entry name" value="DUF3734"/>
</dbReference>
<evidence type="ECO:0000313" key="7">
    <source>
        <dbReference type="EMBL" id="ANB16567.1"/>
    </source>
</evidence>
<feature type="domain" description="PNPLA" evidence="6">
    <location>
        <begin position="42"/>
        <end position="272"/>
    </location>
</feature>
<dbReference type="STRING" id="1300342.I596_530"/>
<dbReference type="GO" id="GO:0016042">
    <property type="term" value="P:lipid catabolic process"/>
    <property type="evidence" value="ECO:0007669"/>
    <property type="project" value="UniProtKB-UniRule"/>
</dbReference>
<feature type="compositionally biased region" description="Basic residues" evidence="5">
    <location>
        <begin position="1"/>
        <end position="12"/>
    </location>
</feature>
<keyword evidence="3 4" id="KW-0443">Lipid metabolism</keyword>
<keyword evidence="8" id="KW-1185">Reference proteome</keyword>
<reference evidence="7 8" key="1">
    <citation type="submission" date="2016-04" db="EMBL/GenBank/DDBJ databases">
        <title>Complete genome sequence of Dokdonella koreensis DS-123T.</title>
        <authorList>
            <person name="Kim J.F."/>
            <person name="Lee H."/>
            <person name="Kwak M.-J."/>
        </authorList>
    </citation>
    <scope>NUCLEOTIDE SEQUENCE [LARGE SCALE GENOMIC DNA]</scope>
    <source>
        <strain evidence="7 8">DS-123</strain>
    </source>
</reference>
<dbReference type="Proteomes" id="UP000076830">
    <property type="component" value="Chromosome"/>
</dbReference>
<dbReference type="Gene3D" id="3.40.1090.10">
    <property type="entry name" value="Cytosolic phospholipase A2 catalytic domain"/>
    <property type="match status" value="2"/>
</dbReference>
<dbReference type="EMBL" id="CP015249">
    <property type="protein sequence ID" value="ANB16567.1"/>
    <property type="molecule type" value="Genomic_DNA"/>
</dbReference>
<gene>
    <name evidence="7" type="ORF">I596_530</name>
</gene>
<dbReference type="InterPro" id="IPR002641">
    <property type="entry name" value="PNPLA_dom"/>
</dbReference>
<dbReference type="OrthoDB" id="9807112at2"/>
<dbReference type="Pfam" id="PF12536">
    <property type="entry name" value="DUF3734"/>
    <property type="match status" value="1"/>
</dbReference>
<evidence type="ECO:0000256" key="3">
    <source>
        <dbReference type="ARBA" id="ARBA00023098"/>
    </source>
</evidence>
<keyword evidence="2 4" id="KW-0442">Lipid degradation</keyword>
<feature type="short sequence motif" description="GXSXG" evidence="4">
    <location>
        <begin position="73"/>
        <end position="77"/>
    </location>
</feature>
<dbReference type="CDD" id="cd07209">
    <property type="entry name" value="Pat_hypo_Ecoli_Z1214_like"/>
    <property type="match status" value="1"/>
</dbReference>
<dbReference type="KEGG" id="dko:I596_530"/>